<organism evidence="2 3">
    <name type="scientific">Lymphocystis disease virus 3</name>
    <dbReference type="NCBI Taxonomy" id="2560566"/>
    <lineage>
        <taxon>Viruses</taxon>
        <taxon>Varidnaviria</taxon>
        <taxon>Bamfordvirae</taxon>
        <taxon>Nucleocytoviricota</taxon>
        <taxon>Megaviricetes</taxon>
        <taxon>Pimascovirales</taxon>
        <taxon>Pimascovirales incertae sedis</taxon>
        <taxon>Iridoviridae</taxon>
        <taxon>Alphairidovirinae</taxon>
        <taxon>Lymphocystivirus</taxon>
        <taxon>Lymphocystivirus sparus1</taxon>
    </lineage>
</organism>
<name>A0A1B2RW21_9VIRU</name>
<keyword evidence="1" id="KW-1133">Transmembrane helix</keyword>
<dbReference type="KEGG" id="vg:30902692"/>
<keyword evidence="3" id="KW-1185">Reference proteome</keyword>
<accession>A0A1B2RW21</accession>
<evidence type="ECO:0000313" key="3">
    <source>
        <dbReference type="Proteomes" id="UP000149121"/>
    </source>
</evidence>
<proteinExistence type="predicted"/>
<dbReference type="OrthoDB" id="10104at10239"/>
<evidence type="ECO:0000313" key="2">
    <source>
        <dbReference type="EMBL" id="AOC55200.1"/>
    </source>
</evidence>
<dbReference type="EMBL" id="KX643370">
    <property type="protein sequence ID" value="AOC55200.1"/>
    <property type="molecule type" value="Genomic_DNA"/>
</dbReference>
<reference evidence="2 3" key="1">
    <citation type="journal article" date="2016" name="J. Virol.">
        <title>Concurrence of Iridovirus, Polyomavirus, and a Unique Member of a New Group of Fish Papillomaviruses in Lymphocystis Disease-Affected Gilthead Sea Bream.</title>
        <authorList>
            <person name="Lopez-Bueno A."/>
            <person name="Mavian C."/>
            <person name="Labella A.M."/>
            <person name="Castro D."/>
            <person name="Borrego J.J."/>
            <person name="Alcami A."/>
            <person name="Alejo A."/>
        </authorList>
    </citation>
    <scope>NUCLEOTIDE SEQUENCE [LARGE SCALE GENOMIC DNA]</scope>
    <source>
        <strain evidence="2">SA9</strain>
    </source>
</reference>
<feature type="transmembrane region" description="Helical" evidence="1">
    <location>
        <begin position="204"/>
        <end position="222"/>
    </location>
</feature>
<evidence type="ECO:0000256" key="1">
    <source>
        <dbReference type="SAM" id="Phobius"/>
    </source>
</evidence>
<gene>
    <name evidence="2" type="ORF">LCDVSa116R</name>
</gene>
<dbReference type="Proteomes" id="UP000149121">
    <property type="component" value="Segment"/>
</dbReference>
<keyword evidence="1" id="KW-0472">Membrane</keyword>
<keyword evidence="1" id="KW-0812">Transmembrane</keyword>
<protein>
    <submittedName>
        <fullName evidence="2">Uncharacterized protein</fullName>
    </submittedName>
</protein>
<sequence length="308" mass="36200">MDLQIYLKIIVDLNVESQEVDKKESCSHFIQHTIRHHKVCSICHLVLNYQRKDSVVKSTKIIKLPEWVPLKTVKEADKLYACVVKDVKPSMRTAVLYACVALCKNKLSYEESEDLIKFFKLSVKRIETAVDFIFSKIPNYKLDRSIRSEPILTLLTEKFNLKAETGLYLMHYCKYYKKSFKTIWVEMNRKFKFEVSKSDFCQSFVIVVLYYMPIILADVLAIRQIYNDCIKIDGSLIKIDAGRCLFVKTVPKTLNEWNKFLTATYVYDAKIVRFNFSLTESKIEGCYFSHNKFLLRSFLNRILFNDDV</sequence>